<evidence type="ECO:0000256" key="2">
    <source>
        <dbReference type="SAM" id="SignalP"/>
    </source>
</evidence>
<sequence length="230" mass="24044">MNRKASAALALGTIALLATACAATEDPAPGTSPAPSQSSPAAAESSSAQPSSPASVQAADIVPTLENAATDQDKTPEPVTDPEIDQDSIRALAQMSYAKQYAAVNDSGELCLIAWAYDGSQDANGTMSEEEVECEDPAEVKEEGLHLDVDATSSTPGVELYLLPPDLTEETVRTELLKIEGNHEDLRPLVEFAATDFGLVSVAMEAKTASDLGKISFPRSSGTEFTLDLD</sequence>
<dbReference type="EMBL" id="PNQX01000001">
    <property type="protein sequence ID" value="PMQ21249.1"/>
    <property type="molecule type" value="Genomic_DNA"/>
</dbReference>
<accession>A0A2N7S530</accession>
<reference evidence="3 4" key="1">
    <citation type="journal article" date="2017" name="Elife">
        <title>Extensive horizontal gene transfer in cheese-associated bacteria.</title>
        <authorList>
            <person name="Bonham K.S."/>
            <person name="Wolfe B.E."/>
            <person name="Dutton R.J."/>
        </authorList>
    </citation>
    <scope>NUCLEOTIDE SEQUENCE [LARGE SCALE GENOMIC DNA]</scope>
    <source>
        <strain evidence="3 4">JB182</strain>
    </source>
</reference>
<feature type="signal peptide" evidence="2">
    <location>
        <begin position="1"/>
        <end position="22"/>
    </location>
</feature>
<dbReference type="GeneID" id="303184932"/>
<name>A0A2N7S530_9MICC</name>
<dbReference type="RefSeq" id="WP_013348689.1">
    <property type="nucleotide sequence ID" value="NZ_JBQDJG010000038.1"/>
</dbReference>
<feature type="compositionally biased region" description="Low complexity" evidence="1">
    <location>
        <begin position="24"/>
        <end position="59"/>
    </location>
</feature>
<keyword evidence="2" id="KW-0732">Signal</keyword>
<organism evidence="3 4">
    <name type="scientific">Glutamicibacter arilaitensis</name>
    <dbReference type="NCBI Taxonomy" id="256701"/>
    <lineage>
        <taxon>Bacteria</taxon>
        <taxon>Bacillati</taxon>
        <taxon>Actinomycetota</taxon>
        <taxon>Actinomycetes</taxon>
        <taxon>Micrococcales</taxon>
        <taxon>Micrococcaceae</taxon>
        <taxon>Glutamicibacter</taxon>
    </lineage>
</organism>
<evidence type="ECO:0008006" key="5">
    <source>
        <dbReference type="Google" id="ProtNLM"/>
    </source>
</evidence>
<gene>
    <name evidence="3" type="ORF">CIK84_06730</name>
</gene>
<evidence type="ECO:0000313" key="3">
    <source>
        <dbReference type="EMBL" id="PMQ21249.1"/>
    </source>
</evidence>
<proteinExistence type="predicted"/>
<evidence type="ECO:0000256" key="1">
    <source>
        <dbReference type="SAM" id="MobiDB-lite"/>
    </source>
</evidence>
<feature type="chain" id="PRO_5014679352" description="Lipoprotein" evidence="2">
    <location>
        <begin position="23"/>
        <end position="230"/>
    </location>
</feature>
<evidence type="ECO:0000313" key="4">
    <source>
        <dbReference type="Proteomes" id="UP000235739"/>
    </source>
</evidence>
<dbReference type="AlphaFoldDB" id="A0A2N7S530"/>
<dbReference type="Proteomes" id="UP000235739">
    <property type="component" value="Unassembled WGS sequence"/>
</dbReference>
<protein>
    <recommendedName>
        <fullName evidence="5">Lipoprotein</fullName>
    </recommendedName>
</protein>
<comment type="caution">
    <text evidence="3">The sequence shown here is derived from an EMBL/GenBank/DDBJ whole genome shotgun (WGS) entry which is preliminary data.</text>
</comment>
<dbReference type="PROSITE" id="PS51257">
    <property type="entry name" value="PROKAR_LIPOPROTEIN"/>
    <property type="match status" value="1"/>
</dbReference>
<feature type="region of interest" description="Disordered" evidence="1">
    <location>
        <begin position="24"/>
        <end position="84"/>
    </location>
</feature>